<dbReference type="InterPro" id="IPR051610">
    <property type="entry name" value="GPI/OXD"/>
</dbReference>
<dbReference type="InterPro" id="IPR013096">
    <property type="entry name" value="Cupin_2"/>
</dbReference>
<dbReference type="Gene3D" id="2.60.120.10">
    <property type="entry name" value="Jelly Rolls"/>
    <property type="match status" value="2"/>
</dbReference>
<dbReference type="SUPFAM" id="SSF51182">
    <property type="entry name" value="RmlC-like cupins"/>
    <property type="match status" value="1"/>
</dbReference>
<evidence type="ECO:0000259" key="2">
    <source>
        <dbReference type="Pfam" id="PF07883"/>
    </source>
</evidence>
<dbReference type="RefSeq" id="WP_254573140.1">
    <property type="nucleotide sequence ID" value="NZ_CP098502.1"/>
</dbReference>
<gene>
    <name evidence="3" type="ORF">NBH00_09715</name>
</gene>
<reference evidence="3 4" key="1">
    <citation type="submission" date="2022-06" db="EMBL/GenBank/DDBJ databases">
        <title>Paraconexibacter antarcticus.</title>
        <authorList>
            <person name="Kim C.S."/>
        </authorList>
    </citation>
    <scope>NUCLEOTIDE SEQUENCE [LARGE SCALE GENOMIC DNA]</scope>
    <source>
        <strain evidence="3 4">02-257</strain>
    </source>
</reference>
<evidence type="ECO:0000313" key="3">
    <source>
        <dbReference type="EMBL" id="UTI66469.1"/>
    </source>
</evidence>
<dbReference type="InterPro" id="IPR011051">
    <property type="entry name" value="RmlC_Cupin_sf"/>
</dbReference>
<sequence length="314" mass="34296">MTETHPNLVHLDDLEELRREAGDIEVAYRRVASAAGARGIGATWYRIPPSARMMPVHVHSDEEEIFYVLEGSGLSWQDGRTYAVRAGDCLVHRIQGAAHTMIAGPEGMTVIAFAEGSTSNITYLPRTKAFWLGTRWLPADGPNPFKLEAALGPLELPGAPEAERLPSIRNLDEVDAETEVRPGYDITERDLARACGSVRSGLRHDRIAPGTLSCPPHWHSAEEECFLVLEGGGVAWLGDDRLPVRPGSVLVRPPCTRVAHAFEAGPDGLTYLAYGTRVPADTCFYPRSGKANIGGVTFRLDVVDYWEGEEGLRA</sequence>
<dbReference type="InterPro" id="IPR014710">
    <property type="entry name" value="RmlC-like_jellyroll"/>
</dbReference>
<dbReference type="EMBL" id="CP098502">
    <property type="protein sequence ID" value="UTI66469.1"/>
    <property type="molecule type" value="Genomic_DNA"/>
</dbReference>
<evidence type="ECO:0000313" key="4">
    <source>
        <dbReference type="Proteomes" id="UP001056035"/>
    </source>
</evidence>
<evidence type="ECO:0000256" key="1">
    <source>
        <dbReference type="ARBA" id="ARBA00022723"/>
    </source>
</evidence>
<proteinExistence type="predicted"/>
<feature type="domain" description="Cupin type-2" evidence="2">
    <location>
        <begin position="45"/>
        <end position="93"/>
    </location>
</feature>
<keyword evidence="4" id="KW-1185">Reference proteome</keyword>
<dbReference type="PANTHER" id="PTHR35848">
    <property type="entry name" value="OXALATE-BINDING PROTEIN"/>
    <property type="match status" value="1"/>
</dbReference>
<dbReference type="Pfam" id="PF07883">
    <property type="entry name" value="Cupin_2"/>
    <property type="match status" value="2"/>
</dbReference>
<protein>
    <submittedName>
        <fullName evidence="3">Cupin domain-containing protein</fullName>
    </submittedName>
</protein>
<keyword evidence="1" id="KW-0479">Metal-binding</keyword>
<feature type="domain" description="Cupin type-2" evidence="2">
    <location>
        <begin position="206"/>
        <end position="263"/>
    </location>
</feature>
<organism evidence="3 4">
    <name type="scientific">Paraconexibacter antarcticus</name>
    <dbReference type="NCBI Taxonomy" id="2949664"/>
    <lineage>
        <taxon>Bacteria</taxon>
        <taxon>Bacillati</taxon>
        <taxon>Actinomycetota</taxon>
        <taxon>Thermoleophilia</taxon>
        <taxon>Solirubrobacterales</taxon>
        <taxon>Paraconexibacteraceae</taxon>
        <taxon>Paraconexibacter</taxon>
    </lineage>
</organism>
<dbReference type="Proteomes" id="UP001056035">
    <property type="component" value="Chromosome"/>
</dbReference>
<accession>A0ABY5DY30</accession>
<name>A0ABY5DY30_9ACTN</name>
<dbReference type="PANTHER" id="PTHR35848:SF6">
    <property type="entry name" value="CUPIN TYPE-2 DOMAIN-CONTAINING PROTEIN"/>
    <property type="match status" value="1"/>
</dbReference>